<accession>A0A1I4HSZ1</accession>
<keyword evidence="2" id="KW-1185">Reference proteome</keyword>
<name>A0A1I4HSZ1_9BACI</name>
<proteinExistence type="predicted"/>
<dbReference type="EMBL" id="FOTR01000001">
    <property type="protein sequence ID" value="SFL45368.1"/>
    <property type="molecule type" value="Genomic_DNA"/>
</dbReference>
<dbReference type="AlphaFoldDB" id="A0A1I4HSZ1"/>
<reference evidence="2" key="1">
    <citation type="submission" date="2016-10" db="EMBL/GenBank/DDBJ databases">
        <authorList>
            <person name="Varghese N."/>
            <person name="Submissions S."/>
        </authorList>
    </citation>
    <scope>NUCLEOTIDE SEQUENCE [LARGE SCALE GENOMIC DNA]</scope>
    <source>
        <strain evidence="2">CGMCC 1.4250</strain>
    </source>
</reference>
<protein>
    <submittedName>
        <fullName evidence="1">Uncharacterized protein</fullName>
    </submittedName>
</protein>
<dbReference type="Proteomes" id="UP000198565">
    <property type="component" value="Unassembled WGS sequence"/>
</dbReference>
<evidence type="ECO:0000313" key="1">
    <source>
        <dbReference type="EMBL" id="SFL45368.1"/>
    </source>
</evidence>
<evidence type="ECO:0000313" key="2">
    <source>
        <dbReference type="Proteomes" id="UP000198565"/>
    </source>
</evidence>
<sequence>MASVTKKFSKGERKLVKINIGTMIKNTHVNRPEMVILCSVPHLLHSIGLYDQTKEL</sequence>
<organism evidence="1 2">
    <name type="scientific">Gracilibacillus orientalis</name>
    <dbReference type="NCBI Taxonomy" id="334253"/>
    <lineage>
        <taxon>Bacteria</taxon>
        <taxon>Bacillati</taxon>
        <taxon>Bacillota</taxon>
        <taxon>Bacilli</taxon>
        <taxon>Bacillales</taxon>
        <taxon>Bacillaceae</taxon>
        <taxon>Gracilibacillus</taxon>
    </lineage>
</organism>
<gene>
    <name evidence="1" type="ORF">SAMN04487943_101631</name>
</gene>